<dbReference type="STRING" id="575540.Isop_1273"/>
<accession>E8R6F8</accession>
<proteinExistence type="predicted"/>
<dbReference type="Gene3D" id="3.90.79.10">
    <property type="entry name" value="Nucleoside Triphosphate Pyrophosphohydrolase"/>
    <property type="match status" value="1"/>
</dbReference>
<dbReference type="AlphaFoldDB" id="E8R6F8"/>
<reference evidence="2 3" key="2">
    <citation type="journal article" date="2011" name="Stand. Genomic Sci.">
        <title>Complete genome sequence of Isosphaera pallida type strain (IS1B).</title>
        <authorList>
            <consortium name="US DOE Joint Genome Institute (JGI-PGF)"/>
            <person name="Goker M."/>
            <person name="Cleland D."/>
            <person name="Saunders E."/>
            <person name="Lapidus A."/>
            <person name="Nolan M."/>
            <person name="Lucas S."/>
            <person name="Hammon N."/>
            <person name="Deshpande S."/>
            <person name="Cheng J.F."/>
            <person name="Tapia R."/>
            <person name="Han C."/>
            <person name="Goodwin L."/>
            <person name="Pitluck S."/>
            <person name="Liolios K."/>
            <person name="Pagani I."/>
            <person name="Ivanova N."/>
            <person name="Mavromatis K."/>
            <person name="Pati A."/>
            <person name="Chen A."/>
            <person name="Palaniappan K."/>
            <person name="Land M."/>
            <person name="Hauser L."/>
            <person name="Chang Y.J."/>
            <person name="Jeffries C.D."/>
            <person name="Detter J.C."/>
            <person name="Beck B."/>
            <person name="Woyke T."/>
            <person name="Bristow J."/>
            <person name="Eisen J.A."/>
            <person name="Markowitz V."/>
            <person name="Hugenholtz P."/>
            <person name="Kyrpides N.C."/>
            <person name="Klenk H.P."/>
        </authorList>
    </citation>
    <scope>NUCLEOTIDE SEQUENCE [LARGE SCALE GENOMIC DNA]</scope>
    <source>
        <strain evidence="3">ATCC 43644 / DSM 9630 / IS1B</strain>
    </source>
</reference>
<dbReference type="OrthoDB" id="6398375at2"/>
<organism evidence="2 3">
    <name type="scientific">Isosphaera pallida (strain ATCC 43644 / DSM 9630 / IS1B)</name>
    <dbReference type="NCBI Taxonomy" id="575540"/>
    <lineage>
        <taxon>Bacteria</taxon>
        <taxon>Pseudomonadati</taxon>
        <taxon>Planctomycetota</taxon>
        <taxon>Planctomycetia</taxon>
        <taxon>Isosphaerales</taxon>
        <taxon>Isosphaeraceae</taxon>
        <taxon>Isosphaera</taxon>
    </lineage>
</organism>
<dbReference type="InParanoid" id="E8R6F8"/>
<evidence type="ECO:0000313" key="3">
    <source>
        <dbReference type="Proteomes" id="UP000008631"/>
    </source>
</evidence>
<dbReference type="Proteomes" id="UP000008631">
    <property type="component" value="Chromosome"/>
</dbReference>
<evidence type="ECO:0000313" key="2">
    <source>
        <dbReference type="EMBL" id="ADV61859.1"/>
    </source>
</evidence>
<dbReference type="HOGENOM" id="CLU_115729_0_0_0"/>
<name>E8R6F8_ISOPI</name>
<dbReference type="InterPro" id="IPR015797">
    <property type="entry name" value="NUDIX_hydrolase-like_dom_sf"/>
</dbReference>
<reference key="1">
    <citation type="submission" date="2010-11" db="EMBL/GenBank/DDBJ databases">
        <title>The complete sequence of chromosome of Isophaera pallida ATCC 43644.</title>
        <authorList>
            <consortium name="US DOE Joint Genome Institute (JGI-PGF)"/>
            <person name="Lucas S."/>
            <person name="Copeland A."/>
            <person name="Lapidus A."/>
            <person name="Bruce D."/>
            <person name="Goodwin L."/>
            <person name="Pitluck S."/>
            <person name="Kyrpides N."/>
            <person name="Mavromatis K."/>
            <person name="Pagani I."/>
            <person name="Ivanova N."/>
            <person name="Saunders E."/>
            <person name="Brettin T."/>
            <person name="Detter J.C."/>
            <person name="Han C."/>
            <person name="Tapia R."/>
            <person name="Land M."/>
            <person name="Hauser L."/>
            <person name="Markowitz V."/>
            <person name="Cheng J.-F."/>
            <person name="Hugenholtz P."/>
            <person name="Woyke T."/>
            <person name="Wu D."/>
            <person name="Eisen J.A."/>
        </authorList>
    </citation>
    <scope>NUCLEOTIDE SEQUENCE</scope>
    <source>
        <strain>ATCC 43644</strain>
    </source>
</reference>
<evidence type="ECO:0008006" key="4">
    <source>
        <dbReference type="Google" id="ProtNLM"/>
    </source>
</evidence>
<keyword evidence="3" id="KW-1185">Reference proteome</keyword>
<sequence>MTTTSSSANPAARPPCSPSDQEKKVLVVPDDLWRDLGGFRGFVKGDPEPWLHCLLETGRARFLPRALAEEDPTHHQLIPYLVLKYENLVFRYTRGGGSGEARLRARSSIGVGGHVEESDAPCEACHTAIIPRVAFERAIRRELAEEVTLEQPAAAPVCVGFLFDDSTPVGRVHLGIVYLVELATPQARAREDHLIDAQLVPLTQLQHEWATLETWSQLCARHLFGIEPVE</sequence>
<protein>
    <recommendedName>
        <fullName evidence="4">NUDIX hydrolase</fullName>
    </recommendedName>
</protein>
<evidence type="ECO:0000256" key="1">
    <source>
        <dbReference type="SAM" id="MobiDB-lite"/>
    </source>
</evidence>
<dbReference type="EMBL" id="CP002353">
    <property type="protein sequence ID" value="ADV61859.1"/>
    <property type="molecule type" value="Genomic_DNA"/>
</dbReference>
<dbReference type="KEGG" id="ipa:Isop_1273"/>
<dbReference type="eggNOG" id="COG4112">
    <property type="taxonomic scope" value="Bacteria"/>
</dbReference>
<dbReference type="SUPFAM" id="SSF55811">
    <property type="entry name" value="Nudix"/>
    <property type="match status" value="1"/>
</dbReference>
<dbReference type="RefSeq" id="WP_013564148.1">
    <property type="nucleotide sequence ID" value="NC_014962.1"/>
</dbReference>
<feature type="region of interest" description="Disordered" evidence="1">
    <location>
        <begin position="1"/>
        <end position="21"/>
    </location>
</feature>
<gene>
    <name evidence="2" type="ordered locus">Isop_1273</name>
</gene>